<dbReference type="AlphaFoldDB" id="A0A2I0A6W7"/>
<organism evidence="2 3">
    <name type="scientific">Apostasia shenzhenica</name>
    <dbReference type="NCBI Taxonomy" id="1088818"/>
    <lineage>
        <taxon>Eukaryota</taxon>
        <taxon>Viridiplantae</taxon>
        <taxon>Streptophyta</taxon>
        <taxon>Embryophyta</taxon>
        <taxon>Tracheophyta</taxon>
        <taxon>Spermatophyta</taxon>
        <taxon>Magnoliopsida</taxon>
        <taxon>Liliopsida</taxon>
        <taxon>Asparagales</taxon>
        <taxon>Orchidaceae</taxon>
        <taxon>Apostasioideae</taxon>
        <taxon>Apostasia</taxon>
    </lineage>
</organism>
<feature type="region of interest" description="Disordered" evidence="1">
    <location>
        <begin position="1"/>
        <end position="29"/>
    </location>
</feature>
<protein>
    <submittedName>
        <fullName evidence="2">Uncharacterized protein</fullName>
    </submittedName>
</protein>
<evidence type="ECO:0000256" key="1">
    <source>
        <dbReference type="SAM" id="MobiDB-lite"/>
    </source>
</evidence>
<evidence type="ECO:0000313" key="3">
    <source>
        <dbReference type="Proteomes" id="UP000236161"/>
    </source>
</evidence>
<gene>
    <name evidence="2" type="ORF">AXF42_Ash010717</name>
</gene>
<proteinExistence type="predicted"/>
<dbReference type="EMBL" id="KZ452014">
    <property type="protein sequence ID" value="PKA51277.1"/>
    <property type="molecule type" value="Genomic_DNA"/>
</dbReference>
<dbReference type="Proteomes" id="UP000236161">
    <property type="component" value="Unassembled WGS sequence"/>
</dbReference>
<accession>A0A2I0A6W7</accession>
<reference evidence="2 3" key="1">
    <citation type="journal article" date="2017" name="Nature">
        <title>The Apostasia genome and the evolution of orchids.</title>
        <authorList>
            <person name="Zhang G.Q."/>
            <person name="Liu K.W."/>
            <person name="Li Z."/>
            <person name="Lohaus R."/>
            <person name="Hsiao Y.Y."/>
            <person name="Niu S.C."/>
            <person name="Wang J.Y."/>
            <person name="Lin Y.C."/>
            <person name="Xu Q."/>
            <person name="Chen L.J."/>
            <person name="Yoshida K."/>
            <person name="Fujiwara S."/>
            <person name="Wang Z.W."/>
            <person name="Zhang Y.Q."/>
            <person name="Mitsuda N."/>
            <person name="Wang M."/>
            <person name="Liu G.H."/>
            <person name="Pecoraro L."/>
            <person name="Huang H.X."/>
            <person name="Xiao X.J."/>
            <person name="Lin M."/>
            <person name="Wu X.Y."/>
            <person name="Wu W.L."/>
            <person name="Chen Y.Y."/>
            <person name="Chang S.B."/>
            <person name="Sakamoto S."/>
            <person name="Ohme-Takagi M."/>
            <person name="Yagi M."/>
            <person name="Zeng S.J."/>
            <person name="Shen C.Y."/>
            <person name="Yeh C.M."/>
            <person name="Luo Y.B."/>
            <person name="Tsai W.C."/>
            <person name="Van de Peer Y."/>
            <person name="Liu Z.J."/>
        </authorList>
    </citation>
    <scope>NUCLEOTIDE SEQUENCE [LARGE SCALE GENOMIC DNA]</scope>
    <source>
        <strain evidence="3">cv. Shenzhen</strain>
        <tissue evidence="2">Stem</tissue>
    </source>
</reference>
<sequence length="54" mass="5951">MIGRGGELIMKEQAGQTPSDGSRFRQGSSSINSYSLQDILDSDDIIEEDFDELV</sequence>
<keyword evidence="3" id="KW-1185">Reference proteome</keyword>
<evidence type="ECO:0000313" key="2">
    <source>
        <dbReference type="EMBL" id="PKA51277.1"/>
    </source>
</evidence>
<feature type="compositionally biased region" description="Polar residues" evidence="1">
    <location>
        <begin position="14"/>
        <end position="29"/>
    </location>
</feature>
<name>A0A2I0A6W7_9ASPA</name>